<keyword evidence="7" id="KW-1185">Reference proteome</keyword>
<reference evidence="6 7" key="2">
    <citation type="journal article" date="2012" name="PLoS Pathog.">
        <title>Diverse lifestyles and strategies of plant pathogenesis encoded in the genomes of eighteen Dothideomycetes fungi.</title>
        <authorList>
            <person name="Ohm R.A."/>
            <person name="Feau N."/>
            <person name="Henrissat B."/>
            <person name="Schoch C.L."/>
            <person name="Horwitz B.A."/>
            <person name="Barry K.W."/>
            <person name="Condon B.J."/>
            <person name="Copeland A.C."/>
            <person name="Dhillon B."/>
            <person name="Glaser F."/>
            <person name="Hesse C.N."/>
            <person name="Kosti I."/>
            <person name="LaButti K."/>
            <person name="Lindquist E.A."/>
            <person name="Lucas S."/>
            <person name="Salamov A.A."/>
            <person name="Bradshaw R.E."/>
            <person name="Ciuffetti L."/>
            <person name="Hamelin R.C."/>
            <person name="Kema G.H.J."/>
            <person name="Lawrence C."/>
            <person name="Scott J.A."/>
            <person name="Spatafora J.W."/>
            <person name="Turgeon B.G."/>
            <person name="de Wit P.J.G.M."/>
            <person name="Zhong S."/>
            <person name="Goodwin S.B."/>
            <person name="Grigoriev I.V."/>
        </authorList>
    </citation>
    <scope>NUCLEOTIDE SEQUENCE [LARGE SCALE GENOMIC DNA]</scope>
    <source>
        <strain evidence="7">NZE10 / CBS 128990</strain>
    </source>
</reference>
<reference evidence="7" key="1">
    <citation type="journal article" date="2012" name="PLoS Genet.">
        <title>The genomes of the fungal plant pathogens Cladosporium fulvum and Dothistroma septosporum reveal adaptation to different hosts and lifestyles but also signatures of common ancestry.</title>
        <authorList>
            <person name="de Wit P.J.G.M."/>
            <person name="van der Burgt A."/>
            <person name="Oekmen B."/>
            <person name="Stergiopoulos I."/>
            <person name="Abd-Elsalam K.A."/>
            <person name="Aerts A.L."/>
            <person name="Bahkali A.H."/>
            <person name="Beenen H.G."/>
            <person name="Chettri P."/>
            <person name="Cox M.P."/>
            <person name="Datema E."/>
            <person name="de Vries R.P."/>
            <person name="Dhillon B."/>
            <person name="Ganley A.R."/>
            <person name="Griffiths S.A."/>
            <person name="Guo Y."/>
            <person name="Hamelin R.C."/>
            <person name="Henrissat B."/>
            <person name="Kabir M.S."/>
            <person name="Jashni M.K."/>
            <person name="Kema G."/>
            <person name="Klaubauf S."/>
            <person name="Lapidus A."/>
            <person name="Levasseur A."/>
            <person name="Lindquist E."/>
            <person name="Mehrabi R."/>
            <person name="Ohm R.A."/>
            <person name="Owen T.J."/>
            <person name="Salamov A."/>
            <person name="Schwelm A."/>
            <person name="Schijlen E."/>
            <person name="Sun H."/>
            <person name="van den Burg H.A."/>
            <person name="van Ham R.C.H.J."/>
            <person name="Zhang S."/>
            <person name="Goodwin S.B."/>
            <person name="Grigoriev I.V."/>
            <person name="Collemare J."/>
            <person name="Bradshaw R.E."/>
        </authorList>
    </citation>
    <scope>NUCLEOTIDE SEQUENCE [LARGE SCALE GENOMIC DNA]</scope>
    <source>
        <strain evidence="7">NZE10 / CBS 128990</strain>
    </source>
</reference>
<evidence type="ECO:0000313" key="7">
    <source>
        <dbReference type="Proteomes" id="UP000016933"/>
    </source>
</evidence>
<dbReference type="EC" id="2.7.11.1" evidence="1"/>
<dbReference type="InterPro" id="IPR002575">
    <property type="entry name" value="Aminoglycoside_PTrfase"/>
</dbReference>
<evidence type="ECO:0000256" key="3">
    <source>
        <dbReference type="ARBA" id="ARBA00048679"/>
    </source>
</evidence>
<dbReference type="eggNOG" id="ENOG502S6BM">
    <property type="taxonomic scope" value="Eukaryota"/>
</dbReference>
<feature type="domain" description="Aminoglycoside phosphotransferase" evidence="5">
    <location>
        <begin position="181"/>
        <end position="238"/>
    </location>
</feature>
<proteinExistence type="predicted"/>
<dbReference type="InterPro" id="IPR008266">
    <property type="entry name" value="Tyr_kinase_AS"/>
</dbReference>
<feature type="signal peptide" evidence="4">
    <location>
        <begin position="1"/>
        <end position="18"/>
    </location>
</feature>
<sequence length="263" mass="29783">MLLTLRLWLGCRIYGTVGDPRMPAGVRVGRKRMIKLNCKTPEVEALSYVAANTTFPCPKVHRIHRYRGKLAIELDFLPACRNLLNCWRQLSTDEQRGVVEDVSTFVQQLRALPFKDPHRISSTSGGPCRSVRISSSSLCGPFDHSAAFHECLRGGLTLEGNDSTFGDAVSRVHNRSYIVKFTHGDLAAQNILVRGGKVVAIVDWECAGWYPEYWEYTSAHYNYVLLPEFYDKLSAASDRYDEELKAERELWKILDQPLDQISG</sequence>
<evidence type="ECO:0000256" key="4">
    <source>
        <dbReference type="SAM" id="SignalP"/>
    </source>
</evidence>
<protein>
    <recommendedName>
        <fullName evidence="1">non-specific serine/threonine protein kinase</fullName>
        <ecNumber evidence="1">2.7.11.1</ecNumber>
    </recommendedName>
</protein>
<comment type="catalytic activity">
    <reaction evidence="2">
        <text>L-threonyl-[protein] + ATP = O-phospho-L-threonyl-[protein] + ADP + H(+)</text>
        <dbReference type="Rhea" id="RHEA:46608"/>
        <dbReference type="Rhea" id="RHEA-COMP:11060"/>
        <dbReference type="Rhea" id="RHEA-COMP:11605"/>
        <dbReference type="ChEBI" id="CHEBI:15378"/>
        <dbReference type="ChEBI" id="CHEBI:30013"/>
        <dbReference type="ChEBI" id="CHEBI:30616"/>
        <dbReference type="ChEBI" id="CHEBI:61977"/>
        <dbReference type="ChEBI" id="CHEBI:456216"/>
        <dbReference type="EC" id="2.7.11.1"/>
    </reaction>
</comment>
<evidence type="ECO:0000259" key="5">
    <source>
        <dbReference type="Pfam" id="PF01636"/>
    </source>
</evidence>
<dbReference type="OMA" id="WRRISPW"/>
<accession>N1PBF4</accession>
<dbReference type="AlphaFoldDB" id="N1PBF4"/>
<gene>
    <name evidence="6" type="ORF">DOTSEDRAFT_75704</name>
</gene>
<evidence type="ECO:0000256" key="2">
    <source>
        <dbReference type="ARBA" id="ARBA00047899"/>
    </source>
</evidence>
<dbReference type="PANTHER" id="PTHR21310">
    <property type="entry name" value="AMINOGLYCOSIDE PHOSPHOTRANSFERASE-RELATED-RELATED"/>
    <property type="match status" value="1"/>
</dbReference>
<organism evidence="6 7">
    <name type="scientific">Dothistroma septosporum (strain NZE10 / CBS 128990)</name>
    <name type="common">Red band needle blight fungus</name>
    <name type="synonym">Mycosphaerella pini</name>
    <dbReference type="NCBI Taxonomy" id="675120"/>
    <lineage>
        <taxon>Eukaryota</taxon>
        <taxon>Fungi</taxon>
        <taxon>Dikarya</taxon>
        <taxon>Ascomycota</taxon>
        <taxon>Pezizomycotina</taxon>
        <taxon>Dothideomycetes</taxon>
        <taxon>Dothideomycetidae</taxon>
        <taxon>Mycosphaerellales</taxon>
        <taxon>Mycosphaerellaceae</taxon>
        <taxon>Dothistroma</taxon>
    </lineage>
</organism>
<dbReference type="Pfam" id="PF01636">
    <property type="entry name" value="APH"/>
    <property type="match status" value="1"/>
</dbReference>
<dbReference type="OrthoDB" id="2906425at2759"/>
<feature type="chain" id="PRO_5004109690" description="non-specific serine/threonine protein kinase" evidence="4">
    <location>
        <begin position="19"/>
        <end position="263"/>
    </location>
</feature>
<name>N1PBF4_DOTSN</name>
<dbReference type="Proteomes" id="UP000016933">
    <property type="component" value="Unassembled WGS sequence"/>
</dbReference>
<dbReference type="EMBL" id="KB446547">
    <property type="protein sequence ID" value="EME38212.1"/>
    <property type="molecule type" value="Genomic_DNA"/>
</dbReference>
<dbReference type="PROSITE" id="PS00109">
    <property type="entry name" value="PROTEIN_KINASE_TYR"/>
    <property type="match status" value="1"/>
</dbReference>
<dbReference type="PANTHER" id="PTHR21310:SF15">
    <property type="entry name" value="AMINOGLYCOSIDE PHOSPHOTRANSFERASE DOMAIN-CONTAINING PROTEIN"/>
    <property type="match status" value="1"/>
</dbReference>
<dbReference type="HOGENOM" id="CLU_021768_3_2_1"/>
<comment type="catalytic activity">
    <reaction evidence="3">
        <text>L-seryl-[protein] + ATP = O-phospho-L-seryl-[protein] + ADP + H(+)</text>
        <dbReference type="Rhea" id="RHEA:17989"/>
        <dbReference type="Rhea" id="RHEA-COMP:9863"/>
        <dbReference type="Rhea" id="RHEA-COMP:11604"/>
        <dbReference type="ChEBI" id="CHEBI:15378"/>
        <dbReference type="ChEBI" id="CHEBI:29999"/>
        <dbReference type="ChEBI" id="CHEBI:30616"/>
        <dbReference type="ChEBI" id="CHEBI:83421"/>
        <dbReference type="ChEBI" id="CHEBI:456216"/>
        <dbReference type="EC" id="2.7.11.1"/>
    </reaction>
</comment>
<dbReference type="GO" id="GO:0004674">
    <property type="term" value="F:protein serine/threonine kinase activity"/>
    <property type="evidence" value="ECO:0007669"/>
    <property type="project" value="UniProtKB-EC"/>
</dbReference>
<keyword evidence="4" id="KW-0732">Signal</keyword>
<evidence type="ECO:0000256" key="1">
    <source>
        <dbReference type="ARBA" id="ARBA00012513"/>
    </source>
</evidence>
<evidence type="ECO:0000313" key="6">
    <source>
        <dbReference type="EMBL" id="EME38212.1"/>
    </source>
</evidence>
<dbReference type="InterPro" id="IPR011009">
    <property type="entry name" value="Kinase-like_dom_sf"/>
</dbReference>
<dbReference type="InterPro" id="IPR051678">
    <property type="entry name" value="AGP_Transferase"/>
</dbReference>
<dbReference type="Gene3D" id="3.90.1200.10">
    <property type="match status" value="1"/>
</dbReference>
<dbReference type="SUPFAM" id="SSF56112">
    <property type="entry name" value="Protein kinase-like (PK-like)"/>
    <property type="match status" value="1"/>
</dbReference>